<dbReference type="EMBL" id="AWWV01006633">
    <property type="protein sequence ID" value="OMP00582.1"/>
    <property type="molecule type" value="Genomic_DNA"/>
</dbReference>
<comment type="caution">
    <text evidence="1">The sequence shown here is derived from an EMBL/GenBank/DDBJ whole genome shotgun (WGS) entry which is preliminary data.</text>
</comment>
<proteinExistence type="predicted"/>
<dbReference type="Proteomes" id="UP000188268">
    <property type="component" value="Unassembled WGS sequence"/>
</dbReference>
<sequence length="19" mass="2218">LIQNNSNGPRKARKNKCFE</sequence>
<protein>
    <submittedName>
        <fullName evidence="1">Uncharacterized protein</fullName>
    </submittedName>
</protein>
<accession>A0A1R3K0I4</accession>
<feature type="non-terminal residue" evidence="1">
    <location>
        <position position="1"/>
    </location>
</feature>
<keyword evidence="2" id="KW-1185">Reference proteome</keyword>
<evidence type="ECO:0000313" key="2">
    <source>
        <dbReference type="Proteomes" id="UP000188268"/>
    </source>
</evidence>
<evidence type="ECO:0000313" key="1">
    <source>
        <dbReference type="EMBL" id="OMP00582.1"/>
    </source>
</evidence>
<name>A0A1R3K0I4_COCAP</name>
<organism evidence="1 2">
    <name type="scientific">Corchorus capsularis</name>
    <name type="common">Jute</name>
    <dbReference type="NCBI Taxonomy" id="210143"/>
    <lineage>
        <taxon>Eukaryota</taxon>
        <taxon>Viridiplantae</taxon>
        <taxon>Streptophyta</taxon>
        <taxon>Embryophyta</taxon>
        <taxon>Tracheophyta</taxon>
        <taxon>Spermatophyta</taxon>
        <taxon>Magnoliopsida</taxon>
        <taxon>eudicotyledons</taxon>
        <taxon>Gunneridae</taxon>
        <taxon>Pentapetalae</taxon>
        <taxon>rosids</taxon>
        <taxon>malvids</taxon>
        <taxon>Malvales</taxon>
        <taxon>Malvaceae</taxon>
        <taxon>Grewioideae</taxon>
        <taxon>Apeibeae</taxon>
        <taxon>Corchorus</taxon>
    </lineage>
</organism>
<reference evidence="1 2" key="1">
    <citation type="submission" date="2013-09" db="EMBL/GenBank/DDBJ databases">
        <title>Corchorus capsularis genome sequencing.</title>
        <authorList>
            <person name="Alam M."/>
            <person name="Haque M.S."/>
            <person name="Islam M.S."/>
            <person name="Emdad E.M."/>
            <person name="Islam M.M."/>
            <person name="Ahmed B."/>
            <person name="Halim A."/>
            <person name="Hossen Q.M.M."/>
            <person name="Hossain M.Z."/>
            <person name="Ahmed R."/>
            <person name="Khan M.M."/>
            <person name="Islam R."/>
            <person name="Rashid M.M."/>
            <person name="Khan S.A."/>
            <person name="Rahman M.S."/>
            <person name="Alam M."/>
        </authorList>
    </citation>
    <scope>NUCLEOTIDE SEQUENCE [LARGE SCALE GENOMIC DNA]</scope>
    <source>
        <strain evidence="2">cv. CVL-1</strain>
        <tissue evidence="1">Whole seedling</tissue>
    </source>
</reference>
<dbReference type="AlphaFoldDB" id="A0A1R3K0I4"/>
<gene>
    <name evidence="1" type="ORF">CCACVL1_03330</name>
</gene>